<gene>
    <name evidence="1" type="ORF">KHA90_11945</name>
</gene>
<dbReference type="EMBL" id="JAGYVZ010000010">
    <property type="protein sequence ID" value="MBS7231739.1"/>
    <property type="molecule type" value="Genomic_DNA"/>
</dbReference>
<evidence type="ECO:0000313" key="2">
    <source>
        <dbReference type="Proteomes" id="UP000722625"/>
    </source>
</evidence>
<sequence length="258" mass="29322">MDRTFRIKSVNGDTSFQHVTLKITPNVDGDYFDMQGNYLGSTANSQKKIYITGLNSFATPYSIGNIPEDFFDKQVSFTDGIGNIVNLRAGTKYGTIITAVPTDRQLIVSKKILSHYYTDAGYDVNELKYKSITQVPDKIPGGTFALARLGSTSSHSEELREGEIDISVNLLRFGSSINTGWDAINLFAHERGQHIKDLMKYKKTLWDVFPGPYAVEHRAYMYQLNHPTWVKTSPEFKKQIWYVIGGYVHPLEYQSYFK</sequence>
<comment type="caution">
    <text evidence="1">The sequence shown here is derived from an EMBL/GenBank/DDBJ whole genome shotgun (WGS) entry which is preliminary data.</text>
</comment>
<dbReference type="RefSeq" id="WP_213299807.1">
    <property type="nucleotide sequence ID" value="NZ_JAGYVZ010000010.1"/>
</dbReference>
<protein>
    <submittedName>
        <fullName evidence="1">Uncharacterized protein</fullName>
    </submittedName>
</protein>
<accession>A0ABS5PBP8</accession>
<reference evidence="1 2" key="1">
    <citation type="journal article" date="2018" name="Int. J. Syst. Evol. Microbiol.">
        <title>Flavobacterium chryseum sp. nov. and Flavobacterium psychroterrae sp. nov., novel environmental bacteria isolated from Antarctica.</title>
        <authorList>
            <person name="Kralova S."/>
            <person name="Svec P."/>
            <person name="Busse H.J."/>
            <person name="Stankova E."/>
            <person name="Vaczi P."/>
            <person name="Sedlacek I."/>
        </authorList>
    </citation>
    <scope>NUCLEOTIDE SEQUENCE [LARGE SCALE GENOMIC DNA]</scope>
    <source>
        <strain evidence="1 2">CCM 8827</strain>
    </source>
</reference>
<organism evidence="1 2">
    <name type="scientific">Flavobacterium psychroterrae</name>
    <dbReference type="NCBI Taxonomy" id="2133767"/>
    <lineage>
        <taxon>Bacteria</taxon>
        <taxon>Pseudomonadati</taxon>
        <taxon>Bacteroidota</taxon>
        <taxon>Flavobacteriia</taxon>
        <taxon>Flavobacteriales</taxon>
        <taxon>Flavobacteriaceae</taxon>
        <taxon>Flavobacterium</taxon>
    </lineage>
</organism>
<dbReference type="Proteomes" id="UP000722625">
    <property type="component" value="Unassembled WGS sequence"/>
</dbReference>
<evidence type="ECO:0000313" key="1">
    <source>
        <dbReference type="EMBL" id="MBS7231739.1"/>
    </source>
</evidence>
<keyword evidence="2" id="KW-1185">Reference proteome</keyword>
<name>A0ABS5PBP8_9FLAO</name>
<proteinExistence type="predicted"/>